<feature type="compositionally biased region" description="Polar residues" evidence="1">
    <location>
        <begin position="561"/>
        <end position="573"/>
    </location>
</feature>
<dbReference type="AlphaFoldDB" id="A0A9P4R979"/>
<organism evidence="2 3">
    <name type="scientific">Polyplosphaeria fusca</name>
    <dbReference type="NCBI Taxonomy" id="682080"/>
    <lineage>
        <taxon>Eukaryota</taxon>
        <taxon>Fungi</taxon>
        <taxon>Dikarya</taxon>
        <taxon>Ascomycota</taxon>
        <taxon>Pezizomycotina</taxon>
        <taxon>Dothideomycetes</taxon>
        <taxon>Pleosporomycetidae</taxon>
        <taxon>Pleosporales</taxon>
        <taxon>Tetraplosphaeriaceae</taxon>
        <taxon>Polyplosphaeria</taxon>
    </lineage>
</organism>
<comment type="caution">
    <text evidence="2">The sequence shown here is derived from an EMBL/GenBank/DDBJ whole genome shotgun (WGS) entry which is preliminary data.</text>
</comment>
<feature type="compositionally biased region" description="Basic and acidic residues" evidence="1">
    <location>
        <begin position="264"/>
        <end position="278"/>
    </location>
</feature>
<dbReference type="Proteomes" id="UP000799444">
    <property type="component" value="Unassembled WGS sequence"/>
</dbReference>
<feature type="region of interest" description="Disordered" evidence="1">
    <location>
        <begin position="513"/>
        <end position="707"/>
    </location>
</feature>
<proteinExistence type="predicted"/>
<reference evidence="2" key="1">
    <citation type="journal article" date="2020" name="Stud. Mycol.">
        <title>101 Dothideomycetes genomes: a test case for predicting lifestyles and emergence of pathogens.</title>
        <authorList>
            <person name="Haridas S."/>
            <person name="Albert R."/>
            <person name="Binder M."/>
            <person name="Bloem J."/>
            <person name="Labutti K."/>
            <person name="Salamov A."/>
            <person name="Andreopoulos B."/>
            <person name="Baker S."/>
            <person name="Barry K."/>
            <person name="Bills G."/>
            <person name="Bluhm B."/>
            <person name="Cannon C."/>
            <person name="Castanera R."/>
            <person name="Culley D."/>
            <person name="Daum C."/>
            <person name="Ezra D."/>
            <person name="Gonzalez J."/>
            <person name="Henrissat B."/>
            <person name="Kuo A."/>
            <person name="Liang C."/>
            <person name="Lipzen A."/>
            <person name="Lutzoni F."/>
            <person name="Magnuson J."/>
            <person name="Mondo S."/>
            <person name="Nolan M."/>
            <person name="Ohm R."/>
            <person name="Pangilinan J."/>
            <person name="Park H.-J."/>
            <person name="Ramirez L."/>
            <person name="Alfaro M."/>
            <person name="Sun H."/>
            <person name="Tritt A."/>
            <person name="Yoshinaga Y."/>
            <person name="Zwiers L.-H."/>
            <person name="Turgeon B."/>
            <person name="Goodwin S."/>
            <person name="Spatafora J."/>
            <person name="Crous P."/>
            <person name="Grigoriev I."/>
        </authorList>
    </citation>
    <scope>NUCLEOTIDE SEQUENCE</scope>
    <source>
        <strain evidence="2">CBS 125425</strain>
    </source>
</reference>
<feature type="compositionally biased region" description="Basic and acidic residues" evidence="1">
    <location>
        <begin position="648"/>
        <end position="670"/>
    </location>
</feature>
<dbReference type="EMBL" id="ML996100">
    <property type="protein sequence ID" value="KAF2740405.1"/>
    <property type="molecule type" value="Genomic_DNA"/>
</dbReference>
<evidence type="ECO:0000313" key="3">
    <source>
        <dbReference type="Proteomes" id="UP000799444"/>
    </source>
</evidence>
<feature type="compositionally biased region" description="Low complexity" evidence="1">
    <location>
        <begin position="616"/>
        <end position="627"/>
    </location>
</feature>
<dbReference type="OrthoDB" id="5431013at2759"/>
<evidence type="ECO:0000313" key="2">
    <source>
        <dbReference type="EMBL" id="KAF2740405.1"/>
    </source>
</evidence>
<feature type="region of interest" description="Disordered" evidence="1">
    <location>
        <begin position="264"/>
        <end position="366"/>
    </location>
</feature>
<feature type="compositionally biased region" description="Polar residues" evidence="1">
    <location>
        <begin position="535"/>
        <end position="553"/>
    </location>
</feature>
<gene>
    <name evidence="2" type="ORF">EJ04DRAFT_548442</name>
</gene>
<sequence>MADLASIFTISAQGSRLALELYKSAATTEGVTDPLCSVAEAVSNFCFTVKQIGALIVENDNLPSDEATSTLEDALDQGKACFEEIQTLTRSSSSNEVQTHEQGIFQLAQVTSARLNYLNAHLNCLSSTVTAIEQTLYTAQIISWTRIESAISPQHSAASIVNQKAQLEVLIIEQQRAYLPALKAHEIWQSIDRQLKEEESTKVVIAFDEKATSPRLVNILHWQDPSLGDLTPSNSQNEWLTRICKSSQSYLEHLLKTWTTLERKRQAEEHERREERRRSQQPTFDTDSEDDAIGDLPSHIGKASDKGRAAPYPRSSGILSPVATPSMPSLPIPNSSPRGSISSAASPVSPRTSGLEIPFSSQPEQMVSPVEADAAMTAKEPGDVGLGIPWTLRTRSHFWRHIDSKISKSNTDSSTDVAYSDRTSWTEILASWVCKEALVESKLRHRQMQKLRQEGEKTVMEPCFRIDHALTFPQVQQLIERTVEIYRRDRLSSPQPPTGRSFADRMEARGPKHFAPPRIPETRRSSVHATPPLGRSSSLHGVPTQGFNTSASSAHLPFPQPTQHPFQNASTTHLYIPPPGATPNLAIPRAQPTHPFSPQPGSPQLPHHFQPGTSYPPFAQAQQDFPPHLYPVRSAPTHSDPPLPPGAEARRSSRQQERHDSMDSSTDDERRHRKYRASGRDKERERSHRHDKERERGHGSDKNMKRLGTLATVGALAGLLEHL</sequence>
<protein>
    <submittedName>
        <fullName evidence="2">Uncharacterized protein</fullName>
    </submittedName>
</protein>
<accession>A0A9P4R979</accession>
<keyword evidence="3" id="KW-1185">Reference proteome</keyword>
<name>A0A9P4R979_9PLEO</name>
<feature type="compositionally biased region" description="Low complexity" evidence="1">
    <location>
        <begin position="332"/>
        <end position="347"/>
    </location>
</feature>
<evidence type="ECO:0000256" key="1">
    <source>
        <dbReference type="SAM" id="MobiDB-lite"/>
    </source>
</evidence>
<feature type="compositionally biased region" description="Basic and acidic residues" evidence="1">
    <location>
        <begin position="678"/>
        <end position="704"/>
    </location>
</feature>